<dbReference type="Gene3D" id="3.40.710.10">
    <property type="entry name" value="DD-peptidase/beta-lactamase superfamily"/>
    <property type="match status" value="1"/>
</dbReference>
<dbReference type="SUPFAM" id="SSF53955">
    <property type="entry name" value="Lysozyme-like"/>
    <property type="match status" value="1"/>
</dbReference>
<keyword evidence="6" id="KW-0328">Glycosyltransferase</keyword>
<dbReference type="InterPro" id="IPR036950">
    <property type="entry name" value="PBP_transglycosylase"/>
</dbReference>
<dbReference type="InterPro" id="IPR009647">
    <property type="entry name" value="PBP_C"/>
</dbReference>
<evidence type="ECO:0000259" key="15">
    <source>
        <dbReference type="Pfam" id="PF00912"/>
    </source>
</evidence>
<dbReference type="Pfam" id="PF00912">
    <property type="entry name" value="Transgly"/>
    <property type="match status" value="1"/>
</dbReference>
<gene>
    <name evidence="17" type="primary">pbpC</name>
    <name evidence="17" type="ORF">H0A68_08670</name>
</gene>
<evidence type="ECO:0000256" key="13">
    <source>
        <dbReference type="SAM" id="SignalP"/>
    </source>
</evidence>
<comment type="catalytic activity">
    <reaction evidence="11">
        <text>[GlcNAc-(1-&gt;4)-Mur2Ac(oyl-L-Ala-gamma-D-Glu-L-Lys-D-Ala-D-Ala)](n)-di-trans,octa-cis-undecaprenyl diphosphate + beta-D-GlcNAc-(1-&gt;4)-Mur2Ac(oyl-L-Ala-gamma-D-Glu-L-Lys-D-Ala-D-Ala)-di-trans,octa-cis-undecaprenyl diphosphate = [GlcNAc-(1-&gt;4)-Mur2Ac(oyl-L-Ala-gamma-D-Glu-L-Lys-D-Ala-D-Ala)](n+1)-di-trans,octa-cis-undecaprenyl diphosphate + di-trans,octa-cis-undecaprenyl diphosphate + H(+)</text>
        <dbReference type="Rhea" id="RHEA:23708"/>
        <dbReference type="Rhea" id="RHEA-COMP:9602"/>
        <dbReference type="Rhea" id="RHEA-COMP:9603"/>
        <dbReference type="ChEBI" id="CHEBI:15378"/>
        <dbReference type="ChEBI" id="CHEBI:58405"/>
        <dbReference type="ChEBI" id="CHEBI:60033"/>
        <dbReference type="ChEBI" id="CHEBI:78435"/>
        <dbReference type="EC" id="2.4.99.28"/>
    </reaction>
</comment>
<evidence type="ECO:0000256" key="5">
    <source>
        <dbReference type="ARBA" id="ARBA00022670"/>
    </source>
</evidence>
<feature type="domain" description="Penicillin-binding protein transpeptidase" evidence="14">
    <location>
        <begin position="317"/>
        <end position="562"/>
    </location>
</feature>
<dbReference type="Gene3D" id="1.10.3810.10">
    <property type="entry name" value="Biosynthetic peptidoglycan transglycosylase-like"/>
    <property type="match status" value="1"/>
</dbReference>
<dbReference type="InterPro" id="IPR001264">
    <property type="entry name" value="Glyco_trans_51"/>
</dbReference>
<keyword evidence="18" id="KW-1185">Reference proteome</keyword>
<keyword evidence="4" id="KW-0121">Carboxypeptidase</keyword>
<evidence type="ECO:0000313" key="18">
    <source>
        <dbReference type="Proteomes" id="UP000580517"/>
    </source>
</evidence>
<dbReference type="GO" id="GO:0004180">
    <property type="term" value="F:carboxypeptidase activity"/>
    <property type="evidence" value="ECO:0007669"/>
    <property type="project" value="UniProtKB-KW"/>
</dbReference>
<protein>
    <recommendedName>
        <fullName evidence="10">peptidoglycan glycosyltransferase</fullName>
        <ecNumber evidence="10">2.4.99.28</ecNumber>
    </recommendedName>
</protein>
<reference evidence="17 18" key="1">
    <citation type="submission" date="2020-07" db="EMBL/GenBank/DDBJ databases">
        <title>Taxonomic revisions and descriptions of new bacterial species based on genomic comparisons in the high-G+C-content subgroup of the family Alcaligenaceae.</title>
        <authorList>
            <person name="Szabo A."/>
            <person name="Felfoldi T."/>
        </authorList>
    </citation>
    <scope>NUCLEOTIDE SEQUENCE [LARGE SCALE GENOMIC DNA]</scope>
    <source>
        <strain evidence="17 18">DSM 25264</strain>
    </source>
</reference>
<dbReference type="EMBL" id="JACCEW010000002">
    <property type="protein sequence ID" value="NYT36944.1"/>
    <property type="molecule type" value="Genomic_DNA"/>
</dbReference>
<organism evidence="17 18">
    <name type="scientific">Allopusillimonas soli</name>
    <dbReference type="NCBI Taxonomy" id="659016"/>
    <lineage>
        <taxon>Bacteria</taxon>
        <taxon>Pseudomonadati</taxon>
        <taxon>Pseudomonadota</taxon>
        <taxon>Betaproteobacteria</taxon>
        <taxon>Burkholderiales</taxon>
        <taxon>Alcaligenaceae</taxon>
        <taxon>Allopusillimonas</taxon>
    </lineage>
</organism>
<evidence type="ECO:0000256" key="9">
    <source>
        <dbReference type="ARBA" id="ARBA00023268"/>
    </source>
</evidence>
<dbReference type="AlphaFoldDB" id="A0A853F8H2"/>
<feature type="compositionally biased region" description="Basic and acidic residues" evidence="12">
    <location>
        <begin position="746"/>
        <end position="755"/>
    </location>
</feature>
<comment type="similarity">
    <text evidence="3">In the N-terminal section; belongs to the glycosyltransferase 51 family.</text>
</comment>
<comment type="similarity">
    <text evidence="2">In the C-terminal section; belongs to the transpeptidase family.</text>
</comment>
<evidence type="ECO:0000256" key="11">
    <source>
        <dbReference type="ARBA" id="ARBA00049902"/>
    </source>
</evidence>
<evidence type="ECO:0000256" key="7">
    <source>
        <dbReference type="ARBA" id="ARBA00022679"/>
    </source>
</evidence>
<keyword evidence="8" id="KW-0378">Hydrolase</keyword>
<dbReference type="PANTHER" id="PTHR32282:SF15">
    <property type="entry name" value="PENICILLIN-BINDING PROTEIN 1C"/>
    <property type="match status" value="1"/>
</dbReference>
<dbReference type="OrthoDB" id="9766909at2"/>
<dbReference type="UniPathway" id="UPA00219"/>
<dbReference type="GO" id="GO:0008955">
    <property type="term" value="F:peptidoglycan glycosyltransferase activity"/>
    <property type="evidence" value="ECO:0007669"/>
    <property type="project" value="UniProtKB-EC"/>
</dbReference>
<evidence type="ECO:0000256" key="10">
    <source>
        <dbReference type="ARBA" id="ARBA00044770"/>
    </source>
</evidence>
<dbReference type="Proteomes" id="UP000580517">
    <property type="component" value="Unassembled WGS sequence"/>
</dbReference>
<dbReference type="Pfam" id="PF00905">
    <property type="entry name" value="Transpeptidase"/>
    <property type="match status" value="1"/>
</dbReference>
<dbReference type="GO" id="GO:0008658">
    <property type="term" value="F:penicillin binding"/>
    <property type="evidence" value="ECO:0007669"/>
    <property type="project" value="InterPro"/>
</dbReference>
<evidence type="ECO:0000256" key="2">
    <source>
        <dbReference type="ARBA" id="ARBA00007090"/>
    </source>
</evidence>
<feature type="domain" description="Penicillin-binding C-terminal" evidence="16">
    <location>
        <begin position="644"/>
        <end position="723"/>
    </location>
</feature>
<feature type="chain" id="PRO_5032447298" description="peptidoglycan glycosyltransferase" evidence="13">
    <location>
        <begin position="34"/>
        <end position="755"/>
    </location>
</feature>
<evidence type="ECO:0000259" key="14">
    <source>
        <dbReference type="Pfam" id="PF00905"/>
    </source>
</evidence>
<dbReference type="InterPro" id="IPR001460">
    <property type="entry name" value="PCN-bd_Tpept"/>
</dbReference>
<evidence type="ECO:0000256" key="6">
    <source>
        <dbReference type="ARBA" id="ARBA00022676"/>
    </source>
</evidence>
<dbReference type="NCBIfam" id="TIGR02073">
    <property type="entry name" value="PBP_1c"/>
    <property type="match status" value="1"/>
</dbReference>
<evidence type="ECO:0000313" key="17">
    <source>
        <dbReference type="EMBL" id="NYT36944.1"/>
    </source>
</evidence>
<keyword evidence="7" id="KW-0808">Transferase</keyword>
<feature type="domain" description="Glycosyl transferase family 51" evidence="15">
    <location>
        <begin position="66"/>
        <end position="233"/>
    </location>
</feature>
<keyword evidence="13" id="KW-0732">Signal</keyword>
<keyword evidence="9" id="KW-0511">Multifunctional enzyme</keyword>
<evidence type="ECO:0000256" key="12">
    <source>
        <dbReference type="SAM" id="MobiDB-lite"/>
    </source>
</evidence>
<comment type="pathway">
    <text evidence="1">Cell wall biogenesis; peptidoglycan biosynthesis.</text>
</comment>
<feature type="signal peptide" evidence="13">
    <location>
        <begin position="1"/>
        <end position="33"/>
    </location>
</feature>
<evidence type="ECO:0000256" key="4">
    <source>
        <dbReference type="ARBA" id="ARBA00022645"/>
    </source>
</evidence>
<evidence type="ECO:0000256" key="8">
    <source>
        <dbReference type="ARBA" id="ARBA00022801"/>
    </source>
</evidence>
<feature type="region of interest" description="Disordered" evidence="12">
    <location>
        <begin position="732"/>
        <end position="755"/>
    </location>
</feature>
<dbReference type="GO" id="GO:0006508">
    <property type="term" value="P:proteolysis"/>
    <property type="evidence" value="ECO:0007669"/>
    <property type="project" value="UniProtKB-KW"/>
</dbReference>
<comment type="caution">
    <text evidence="17">The sequence shown here is derived from an EMBL/GenBank/DDBJ whole genome shotgun (WGS) entry which is preliminary data.</text>
</comment>
<dbReference type="SUPFAM" id="SSF56601">
    <property type="entry name" value="beta-lactamase/transpeptidase-like"/>
    <property type="match status" value="1"/>
</dbReference>
<dbReference type="InterPro" id="IPR023346">
    <property type="entry name" value="Lysozyme-like_dom_sf"/>
</dbReference>
<keyword evidence="5" id="KW-0645">Protease</keyword>
<dbReference type="RefSeq" id="WP_129968864.1">
    <property type="nucleotide sequence ID" value="NZ_JACCEW010000002.1"/>
</dbReference>
<dbReference type="PANTHER" id="PTHR32282">
    <property type="entry name" value="BINDING PROTEIN TRANSPEPTIDASE, PUTATIVE-RELATED"/>
    <property type="match status" value="1"/>
</dbReference>
<accession>A0A853F8H2</accession>
<dbReference type="Pfam" id="PF06832">
    <property type="entry name" value="BiPBP_C"/>
    <property type="match status" value="1"/>
</dbReference>
<evidence type="ECO:0000256" key="1">
    <source>
        <dbReference type="ARBA" id="ARBA00004752"/>
    </source>
</evidence>
<dbReference type="InterPro" id="IPR012338">
    <property type="entry name" value="Beta-lactam/transpept-like"/>
</dbReference>
<name>A0A853F8H2_9BURK</name>
<dbReference type="EC" id="2.4.99.28" evidence="10"/>
<evidence type="ECO:0000256" key="3">
    <source>
        <dbReference type="ARBA" id="ARBA00007739"/>
    </source>
</evidence>
<proteinExistence type="inferred from homology"/>
<sequence>MTAAARESWRGLGRRACRLILACSLLIPVAAEALPTYETVRAAYAASDIQVLDRSGMLLDRVRADFQSRRGNWLDLNDISIAMQRAVILSEDRRFYQHGGVDMRAIASAAWDNLVHGGHRGASTLSMQLLGLIDPHFRRGPDGRSLVQKADQALEAVALEAQWSKSQILEAYLNLAPFHGELIGIDALARVMFQKQASGLNARESALSAVFLRGPNAPEATLVERTCALLREMGVPSECKGLSDFVYMALQHGASPWVDNLGLASHYARLALLRSPVQLHAGQAVRTTLDGALQRFAVNAVSRRLRALGMANVRDAAVVVQDNRTGEILAYVGSSGSLSDAPLVDHARALRQAGSALKPFLYEQALAQKRLTAVSLLHDSPLNLDTGNGLYIPQNYDAQFAGWVSVRTALASSLNIPAVRVLIMVTPDAFARSLVALGLPLDRSGDYYGYSLALGSADITLLSLTNAYRALANLGLYSAPRFTLAAQEAALTGKSTTRIMAPGATWIVGDILSDRQARARTFGLDSALSTPFWTAVKTGTSKDMRDNWCLGWSERYTVGVWVGNSGGASMHDVSGVSGAGPIWHDVMSYLHRGLPSNQPQAPASVHRQMVTFQDGIEPARLDVFLDDTEVGHVRLAQSFSLPGGERMHIVRPADGAILAMDPDIPWKNQRLWLQASNIAGGKTGNARWRVDGRPVGEGSAVPWPPRPGRHRLDLFDAEGRLADTAHIEVRAAMPRQARAGTNPASETDKARSREP</sequence>
<dbReference type="InterPro" id="IPR011815">
    <property type="entry name" value="PBP_1c"/>
</dbReference>
<dbReference type="InterPro" id="IPR050396">
    <property type="entry name" value="Glycosyltr_51/Transpeptidase"/>
</dbReference>
<dbReference type="GO" id="GO:0030288">
    <property type="term" value="C:outer membrane-bounded periplasmic space"/>
    <property type="evidence" value="ECO:0007669"/>
    <property type="project" value="TreeGrafter"/>
</dbReference>
<evidence type="ECO:0000259" key="16">
    <source>
        <dbReference type="Pfam" id="PF06832"/>
    </source>
</evidence>
<dbReference type="GO" id="GO:0009252">
    <property type="term" value="P:peptidoglycan biosynthetic process"/>
    <property type="evidence" value="ECO:0007669"/>
    <property type="project" value="UniProtKB-UniPathway"/>
</dbReference>